<gene>
    <name evidence="2" type="ORF">GMBLW1_30090</name>
</gene>
<reference evidence="2" key="1">
    <citation type="submission" date="2019-04" db="EMBL/GenBank/DDBJ databases">
        <authorList>
            <consortium name="Science for Life Laboratories"/>
        </authorList>
    </citation>
    <scope>NUCLEOTIDE SEQUENCE</scope>
    <source>
        <strain evidence="2">MBLW1</strain>
    </source>
</reference>
<evidence type="ECO:0000313" key="3">
    <source>
        <dbReference type="Proteomes" id="UP000464378"/>
    </source>
</evidence>
<proteinExistence type="predicted"/>
<name>A0A6C2YI56_9BACT</name>
<organism evidence="2">
    <name type="scientific">Tuwongella immobilis</name>
    <dbReference type="NCBI Taxonomy" id="692036"/>
    <lineage>
        <taxon>Bacteria</taxon>
        <taxon>Pseudomonadati</taxon>
        <taxon>Planctomycetota</taxon>
        <taxon>Planctomycetia</taxon>
        <taxon>Gemmatales</taxon>
        <taxon>Gemmataceae</taxon>
        <taxon>Tuwongella</taxon>
    </lineage>
</organism>
<feature type="compositionally biased region" description="Low complexity" evidence="1">
    <location>
        <begin position="184"/>
        <end position="193"/>
    </location>
</feature>
<dbReference type="KEGG" id="tim:GMBLW1_30090"/>
<dbReference type="EMBL" id="LR593887">
    <property type="protein sequence ID" value="VTR97320.1"/>
    <property type="molecule type" value="Genomic_DNA"/>
</dbReference>
<evidence type="ECO:0000256" key="1">
    <source>
        <dbReference type="SAM" id="MobiDB-lite"/>
    </source>
</evidence>
<dbReference type="EMBL" id="LR586016">
    <property type="protein sequence ID" value="VIP00951.1"/>
    <property type="molecule type" value="Genomic_DNA"/>
</dbReference>
<feature type="region of interest" description="Disordered" evidence="1">
    <location>
        <begin position="173"/>
        <end position="193"/>
    </location>
</feature>
<dbReference type="Proteomes" id="UP000464378">
    <property type="component" value="Chromosome"/>
</dbReference>
<evidence type="ECO:0000313" key="2">
    <source>
        <dbReference type="EMBL" id="VIP00951.1"/>
    </source>
</evidence>
<dbReference type="InParanoid" id="A0A6C2YI56"/>
<feature type="compositionally biased region" description="Basic and acidic residues" evidence="1">
    <location>
        <begin position="173"/>
        <end position="183"/>
    </location>
</feature>
<keyword evidence="3" id="KW-1185">Reference proteome</keyword>
<sequence length="251" mass="27323">MSDDSDRKERGRRSPSFALQEAVGFLAQVRQNLGEGTFSREAIAEALGHRGVTGAVTTKIGTLTHFGLLEREGSVYKVSAIGKRILHPLSDSDRMESLALAARSPVLYDELLKAFAGKSLPSMFANALIHNFGILSDNAAEVAKLFRSSMETCGLLRNGILYTSLAEMPTSADLHEPKAEKVRPAATEAPTSPAEVSISSIQYQEYAIPLSKTRTAMLRIPSPARPQDLERISKWLTFFADVLQGDDADND</sequence>
<dbReference type="AlphaFoldDB" id="A0A6C2YI56"/>
<accession>A0A6C2YI56</accession>
<protein>
    <submittedName>
        <fullName evidence="2">Uncharacterized protein</fullName>
    </submittedName>
</protein>